<name>A7IM66_XANP2</name>
<protein>
    <submittedName>
        <fullName evidence="2">Uncharacterized protein</fullName>
    </submittedName>
</protein>
<reference evidence="2 3" key="1">
    <citation type="submission" date="2007-07" db="EMBL/GenBank/DDBJ databases">
        <title>Complete sequence of chromosome of Xanthobacter autotrophicus Py2.</title>
        <authorList>
            <consortium name="US DOE Joint Genome Institute"/>
            <person name="Copeland A."/>
            <person name="Lucas S."/>
            <person name="Lapidus A."/>
            <person name="Barry K."/>
            <person name="Glavina del Rio T."/>
            <person name="Hammon N."/>
            <person name="Israni S."/>
            <person name="Dalin E."/>
            <person name="Tice H."/>
            <person name="Pitluck S."/>
            <person name="Sims D."/>
            <person name="Brettin T."/>
            <person name="Bruce D."/>
            <person name="Detter J.C."/>
            <person name="Han C."/>
            <person name="Tapia R."/>
            <person name="Brainard J."/>
            <person name="Schmutz J."/>
            <person name="Larimer F."/>
            <person name="Land M."/>
            <person name="Hauser L."/>
            <person name="Kyrpides N."/>
            <person name="Kim E."/>
            <person name="Ensigns S.A."/>
            <person name="Richardson P."/>
        </authorList>
    </citation>
    <scope>NUCLEOTIDE SEQUENCE [LARGE SCALE GENOMIC DNA]</scope>
    <source>
        <strain evidence="3">ATCC BAA-1158 / Py2</strain>
    </source>
</reference>
<dbReference type="EMBL" id="CP000781">
    <property type="protein sequence ID" value="ABS69109.1"/>
    <property type="molecule type" value="Genomic_DNA"/>
</dbReference>
<gene>
    <name evidence="2" type="ordered locus">Xaut_3885</name>
</gene>
<dbReference type="HOGENOM" id="CLU_2573068_0_0_5"/>
<accession>A7IM66</accession>
<evidence type="ECO:0000313" key="3">
    <source>
        <dbReference type="Proteomes" id="UP000002417"/>
    </source>
</evidence>
<organism evidence="2 3">
    <name type="scientific">Xanthobacter autotrophicus (strain ATCC BAA-1158 / Py2)</name>
    <dbReference type="NCBI Taxonomy" id="78245"/>
    <lineage>
        <taxon>Bacteria</taxon>
        <taxon>Pseudomonadati</taxon>
        <taxon>Pseudomonadota</taxon>
        <taxon>Alphaproteobacteria</taxon>
        <taxon>Hyphomicrobiales</taxon>
        <taxon>Xanthobacteraceae</taxon>
        <taxon>Xanthobacter</taxon>
    </lineage>
</organism>
<feature type="region of interest" description="Disordered" evidence="1">
    <location>
        <begin position="31"/>
        <end position="81"/>
    </location>
</feature>
<dbReference type="AlphaFoldDB" id="A7IM66"/>
<sequence length="81" mass="9207">MGAPIPPAAFLPAPTNPAHVFHLGLRLRLAGEGGTASHQRSGRRRRHGTKKRQRDNTSRRKSCRLHFRTSSWHERTHRPAL</sequence>
<proteinExistence type="predicted"/>
<dbReference type="STRING" id="78245.Xaut_3885"/>
<dbReference type="KEGG" id="xau:Xaut_3885"/>
<evidence type="ECO:0000313" key="2">
    <source>
        <dbReference type="EMBL" id="ABS69109.1"/>
    </source>
</evidence>
<keyword evidence="3" id="KW-1185">Reference proteome</keyword>
<evidence type="ECO:0000256" key="1">
    <source>
        <dbReference type="SAM" id="MobiDB-lite"/>
    </source>
</evidence>
<feature type="compositionally biased region" description="Basic residues" evidence="1">
    <location>
        <begin position="40"/>
        <end position="67"/>
    </location>
</feature>
<dbReference type="Proteomes" id="UP000002417">
    <property type="component" value="Chromosome"/>
</dbReference>